<gene>
    <name evidence="1" type="ORF">AVEN_208890_1</name>
</gene>
<dbReference type="EMBL" id="BGPR01000768">
    <property type="protein sequence ID" value="GBM34730.1"/>
    <property type="molecule type" value="Genomic_DNA"/>
</dbReference>
<protein>
    <submittedName>
        <fullName evidence="1">Uncharacterized protein</fullName>
    </submittedName>
</protein>
<proteinExistence type="predicted"/>
<accession>A0A4Y2EZQ9</accession>
<name>A0A4Y2EZQ9_ARAVE</name>
<reference evidence="1 2" key="1">
    <citation type="journal article" date="2019" name="Sci. Rep.">
        <title>Orb-weaving spider Araneus ventricosus genome elucidates the spidroin gene catalogue.</title>
        <authorList>
            <person name="Kono N."/>
            <person name="Nakamura H."/>
            <person name="Ohtoshi R."/>
            <person name="Moran D.A.P."/>
            <person name="Shinohara A."/>
            <person name="Yoshida Y."/>
            <person name="Fujiwara M."/>
            <person name="Mori M."/>
            <person name="Tomita M."/>
            <person name="Arakawa K."/>
        </authorList>
    </citation>
    <scope>NUCLEOTIDE SEQUENCE [LARGE SCALE GENOMIC DNA]</scope>
</reference>
<sequence length="86" mass="9731">MYLSGSRCNSSSDEAGVLEAVTGHCPTPPEGGAHYHRQWASTRHYRTHQRSETSLRTPWLHGNTFLFLVRQRMGYASTTPLRLISD</sequence>
<dbReference type="Proteomes" id="UP000499080">
    <property type="component" value="Unassembled WGS sequence"/>
</dbReference>
<evidence type="ECO:0000313" key="1">
    <source>
        <dbReference type="EMBL" id="GBM34730.1"/>
    </source>
</evidence>
<organism evidence="1 2">
    <name type="scientific">Araneus ventricosus</name>
    <name type="common">Orbweaver spider</name>
    <name type="synonym">Epeira ventricosa</name>
    <dbReference type="NCBI Taxonomy" id="182803"/>
    <lineage>
        <taxon>Eukaryota</taxon>
        <taxon>Metazoa</taxon>
        <taxon>Ecdysozoa</taxon>
        <taxon>Arthropoda</taxon>
        <taxon>Chelicerata</taxon>
        <taxon>Arachnida</taxon>
        <taxon>Araneae</taxon>
        <taxon>Araneomorphae</taxon>
        <taxon>Entelegynae</taxon>
        <taxon>Araneoidea</taxon>
        <taxon>Araneidae</taxon>
        <taxon>Araneus</taxon>
    </lineage>
</organism>
<keyword evidence="2" id="KW-1185">Reference proteome</keyword>
<dbReference type="AlphaFoldDB" id="A0A4Y2EZQ9"/>
<evidence type="ECO:0000313" key="2">
    <source>
        <dbReference type="Proteomes" id="UP000499080"/>
    </source>
</evidence>
<comment type="caution">
    <text evidence="1">The sequence shown here is derived from an EMBL/GenBank/DDBJ whole genome shotgun (WGS) entry which is preliminary data.</text>
</comment>